<gene>
    <name evidence="1" type="ORF">KPZU09_70570</name>
</gene>
<evidence type="ECO:0000313" key="1">
    <source>
        <dbReference type="EMBL" id="GHK57321.1"/>
    </source>
</evidence>
<evidence type="ECO:0008006" key="3">
    <source>
        <dbReference type="Google" id="ProtNLM"/>
    </source>
</evidence>
<protein>
    <recommendedName>
        <fullName evidence="3">Multidrug transporter membrane component/ATP-binding component</fullName>
    </recommendedName>
</protein>
<dbReference type="AlphaFoldDB" id="A0A919HZ32"/>
<accession>A0A919HZ32</accession>
<dbReference type="EMBL" id="BNFF01000002">
    <property type="protein sequence ID" value="GHK57321.1"/>
    <property type="molecule type" value="Genomic_DNA"/>
</dbReference>
<organism evidence="1 2">
    <name type="scientific">Klebsiella pneumoniae</name>
    <dbReference type="NCBI Taxonomy" id="573"/>
    <lineage>
        <taxon>Bacteria</taxon>
        <taxon>Pseudomonadati</taxon>
        <taxon>Pseudomonadota</taxon>
        <taxon>Gammaproteobacteria</taxon>
        <taxon>Enterobacterales</taxon>
        <taxon>Enterobacteriaceae</taxon>
        <taxon>Klebsiella/Raoultella group</taxon>
        <taxon>Klebsiella</taxon>
        <taxon>Klebsiella pneumoniae complex</taxon>
    </lineage>
</organism>
<comment type="caution">
    <text evidence="1">The sequence shown here is derived from an EMBL/GenBank/DDBJ whole genome shotgun (WGS) entry which is preliminary data.</text>
</comment>
<dbReference type="Proteomes" id="UP000655094">
    <property type="component" value="Unassembled WGS sequence"/>
</dbReference>
<dbReference type="InterPro" id="IPR027417">
    <property type="entry name" value="P-loop_NTPase"/>
</dbReference>
<dbReference type="SUPFAM" id="SSF52540">
    <property type="entry name" value="P-loop containing nucleoside triphosphate hydrolases"/>
    <property type="match status" value="1"/>
</dbReference>
<reference evidence="1" key="1">
    <citation type="submission" date="2020-10" db="EMBL/GenBank/DDBJ databases">
        <title>Genome Sequence of ESBL Producing Zambian Clinical Strains.</title>
        <authorList>
            <person name="Shawa M."/>
            <person name="Furuta Y."/>
            <person name="Simbotwe M."/>
            <person name="Mulenga E."/>
            <person name="Mubanga M."/>
            <person name="Mulenga G."/>
            <person name="Kaile C."/>
            <person name="Zorigt T."/>
            <person name="Hang'ombe B."/>
            <person name="Higashi H."/>
        </authorList>
    </citation>
    <scope>NUCLEOTIDE SEQUENCE</scope>
    <source>
        <strain evidence="1">Zam_UTH_09</strain>
    </source>
</reference>
<proteinExistence type="predicted"/>
<dbReference type="Gene3D" id="3.40.50.300">
    <property type="entry name" value="P-loop containing nucleotide triphosphate hydrolases"/>
    <property type="match status" value="1"/>
</dbReference>
<sequence>MGGGSDPHFRREFYQVLLPLMQQMGKTVFAISHDDHYFQHADRLLEMRAGQLAELTGEEREQASRDAVARTA</sequence>
<name>A0A919HZ32_KLEPN</name>
<evidence type="ECO:0000313" key="2">
    <source>
        <dbReference type="Proteomes" id="UP000655094"/>
    </source>
</evidence>